<evidence type="ECO:0000313" key="9">
    <source>
        <dbReference type="EMBL" id="MFB9575684.1"/>
    </source>
</evidence>
<sequence>MSRRAAPVPRTAMVRGALGAGPLLGAGIATGHPGPGVLAALGAMLAGVNDRPGTRRKGMVGIGLPAVAGSLGLLVGALVADCAGRWAAVPVLFLVGWVSGALSAVGALWSAAALQMLVTTTIGMGMPMPGPAWTKALCFLSGAIWLLLLRLVLRAPGHGGPARSSGEHEAVAAVFDALADALNALGGPHASAARRRLVAAQQQADEALRLMRLLPWPGRGGAAGHPLAERFGAAVALCEASIALLWEGRAVPCEVADGPRRLAAAVRTGGPAGLLPSPVSDSVERAAFDRALLQAAVVFDRTLHGVAAPGTRNTAAPSRSWRSMLSPAGREYGLRVALCVAATGAVALVLHQVHWYWLPATAAFLVKPDMGPLFSRVVNRFAGTVAGVLAFLLCTTVLGGFGAPATVALVVVAAALVPFSVRHFGLQTAVITVLVLSFVRTAGDTEAAPARLLETSLACAIVLLVGHLPRLADTRVRVGHRYAVTLRCTERYLRHVLTGPGGAHAPRRSGAEGLALRNAAYRALAEARAAAETAAAELPGPYGGKKRDWAAVTASVELIVDAATVCALRVELGVPRPSPAEVEQVTSALSATADALEDGHGAMRPAPGAGPRNCRSLRDVMTQLHGIHTLTTAA</sequence>
<name>A0ABV5RCY0_9ACTN</name>
<evidence type="ECO:0000313" key="10">
    <source>
        <dbReference type="Proteomes" id="UP001589710"/>
    </source>
</evidence>
<evidence type="ECO:0000256" key="3">
    <source>
        <dbReference type="ARBA" id="ARBA00022692"/>
    </source>
</evidence>
<protein>
    <submittedName>
        <fullName evidence="9">FUSC family protein</fullName>
    </submittedName>
</protein>
<dbReference type="PANTHER" id="PTHR30509">
    <property type="entry name" value="P-HYDROXYBENZOIC ACID EFFLUX PUMP SUBUNIT-RELATED"/>
    <property type="match status" value="1"/>
</dbReference>
<proteinExistence type="inferred from homology"/>
<reference evidence="9 10" key="1">
    <citation type="submission" date="2024-09" db="EMBL/GenBank/DDBJ databases">
        <authorList>
            <person name="Sun Q."/>
            <person name="Mori K."/>
        </authorList>
    </citation>
    <scope>NUCLEOTIDE SEQUENCE [LARGE SCALE GENOMIC DNA]</scope>
    <source>
        <strain evidence="9 10">JCM 3331</strain>
    </source>
</reference>
<feature type="transmembrane region" description="Helical" evidence="7">
    <location>
        <begin position="132"/>
        <end position="153"/>
    </location>
</feature>
<keyword evidence="4 7" id="KW-1133">Transmembrane helix</keyword>
<gene>
    <name evidence="9" type="ORF">ACFFTL_26255</name>
</gene>
<dbReference type="RefSeq" id="WP_386144418.1">
    <property type="nucleotide sequence ID" value="NZ_JBHMCG010000115.1"/>
</dbReference>
<evidence type="ECO:0000256" key="4">
    <source>
        <dbReference type="ARBA" id="ARBA00022989"/>
    </source>
</evidence>
<feature type="transmembrane region" description="Helical" evidence="7">
    <location>
        <begin position="332"/>
        <end position="357"/>
    </location>
</feature>
<evidence type="ECO:0000259" key="8">
    <source>
        <dbReference type="Pfam" id="PF13515"/>
    </source>
</evidence>
<keyword evidence="5 7" id="KW-0472">Membrane</keyword>
<evidence type="ECO:0000256" key="6">
    <source>
        <dbReference type="ARBA" id="ARBA00043993"/>
    </source>
</evidence>
<accession>A0ABV5RCY0</accession>
<dbReference type="PANTHER" id="PTHR30509:SF9">
    <property type="entry name" value="MULTIDRUG RESISTANCE PROTEIN MDTO"/>
    <property type="match status" value="1"/>
</dbReference>
<dbReference type="InterPro" id="IPR049453">
    <property type="entry name" value="Memb_transporter_dom"/>
</dbReference>
<keyword evidence="3 7" id="KW-0812">Transmembrane</keyword>
<comment type="similarity">
    <text evidence="6">Belongs to the YccS/YhfK family.</text>
</comment>
<feature type="transmembrane region" description="Helical" evidence="7">
    <location>
        <begin position="58"/>
        <end position="79"/>
    </location>
</feature>
<keyword evidence="2" id="KW-1003">Cell membrane</keyword>
<evidence type="ECO:0000256" key="7">
    <source>
        <dbReference type="SAM" id="Phobius"/>
    </source>
</evidence>
<evidence type="ECO:0000256" key="2">
    <source>
        <dbReference type="ARBA" id="ARBA00022475"/>
    </source>
</evidence>
<evidence type="ECO:0000256" key="1">
    <source>
        <dbReference type="ARBA" id="ARBA00004651"/>
    </source>
</evidence>
<dbReference type="EMBL" id="JBHMCG010000115">
    <property type="protein sequence ID" value="MFB9575684.1"/>
    <property type="molecule type" value="Genomic_DNA"/>
</dbReference>
<comment type="subcellular location">
    <subcellularLocation>
        <location evidence="1">Cell membrane</location>
        <topology evidence="1">Multi-pass membrane protein</topology>
    </subcellularLocation>
</comment>
<keyword evidence="10" id="KW-1185">Reference proteome</keyword>
<dbReference type="Proteomes" id="UP001589710">
    <property type="component" value="Unassembled WGS sequence"/>
</dbReference>
<feature type="domain" description="Integral membrane bound transporter" evidence="8">
    <location>
        <begin position="344"/>
        <end position="465"/>
    </location>
</feature>
<dbReference type="Pfam" id="PF13515">
    <property type="entry name" value="FUSC_2"/>
    <property type="match status" value="1"/>
</dbReference>
<evidence type="ECO:0000256" key="5">
    <source>
        <dbReference type="ARBA" id="ARBA00023136"/>
    </source>
</evidence>
<feature type="transmembrane region" description="Helical" evidence="7">
    <location>
        <begin position="388"/>
        <end position="417"/>
    </location>
</feature>
<feature type="transmembrane region" description="Helical" evidence="7">
    <location>
        <begin position="91"/>
        <end position="112"/>
    </location>
</feature>
<organism evidence="9 10">
    <name type="scientific">Streptomyces yanii</name>
    <dbReference type="NCBI Taxonomy" id="78510"/>
    <lineage>
        <taxon>Bacteria</taxon>
        <taxon>Bacillati</taxon>
        <taxon>Actinomycetota</taxon>
        <taxon>Actinomycetes</taxon>
        <taxon>Kitasatosporales</taxon>
        <taxon>Streptomycetaceae</taxon>
        <taxon>Streptomyces</taxon>
    </lineage>
</organism>
<comment type="caution">
    <text evidence="9">The sequence shown here is derived from an EMBL/GenBank/DDBJ whole genome shotgun (WGS) entry which is preliminary data.</text>
</comment>